<evidence type="ECO:0000313" key="11">
    <source>
        <dbReference type="EMBL" id="EPQ51128.1"/>
    </source>
</evidence>
<evidence type="ECO:0000256" key="3">
    <source>
        <dbReference type="ARBA" id="ARBA00022679"/>
    </source>
</evidence>
<dbReference type="Pfam" id="PF17123">
    <property type="entry name" value="zf-RING_11"/>
    <property type="match status" value="1"/>
</dbReference>
<sequence length="469" mass="52326">MTSTSVITQTRELAVFEDEGDNNDFMSLVISLQLEDLEAMEATDKGKARDDSGLGDTVYSIYRAELEAMRRCLEDQKIAQSMDAALDADAGILEEVLREEAIARRDHELAVALSQGREIPQEEPQPQPAAKPPGEGYRPSATSTRTPTPVQQPKTKEVSEHSISPRSQTSSSDGQGTSIASSSRIITAVQNIIKFECVICMTSVGSDQAVKVPCGHHYDFDCLVELFLQATKDESLMPARCCKQPIPLDLARPHLTSQQALEYRAKEIEHDTPNRLYCPRATCSAFLGAAGGAGTVTCYRCAVRVCKECKALEHPLGECRPDFGDETMLELARREGYQRCPVCHRFTELAHGCYHMTCVCRAQFCYLCGARWKTCKCREWDEERLLDRAQAQVRAEFGRPAQAAQVPLFRQRVAQAVDYLRDNHDCSHPRWRYRAGGDNCEECGHYLPQFLLRVFGAPGTVSKTAVTWM</sequence>
<proteinExistence type="predicted"/>
<evidence type="ECO:0000256" key="5">
    <source>
        <dbReference type="ARBA" id="ARBA00022737"/>
    </source>
</evidence>
<keyword evidence="3" id="KW-0808">Transferase</keyword>
<keyword evidence="7" id="KW-0833">Ubl conjugation pathway</keyword>
<accession>S7PUP2</accession>
<dbReference type="PANTHER" id="PTHR11685">
    <property type="entry name" value="RBR FAMILY RING FINGER AND IBR DOMAIN-CONTAINING"/>
    <property type="match status" value="1"/>
</dbReference>
<evidence type="ECO:0000256" key="2">
    <source>
        <dbReference type="ARBA" id="ARBA00012251"/>
    </source>
</evidence>
<dbReference type="Gene3D" id="3.30.40.10">
    <property type="entry name" value="Zinc/RING finger domain, C3HC4 (zinc finger)"/>
    <property type="match status" value="1"/>
</dbReference>
<evidence type="ECO:0000313" key="12">
    <source>
        <dbReference type="Proteomes" id="UP000030669"/>
    </source>
</evidence>
<evidence type="ECO:0000256" key="4">
    <source>
        <dbReference type="ARBA" id="ARBA00022723"/>
    </source>
</evidence>
<keyword evidence="4" id="KW-0479">Metal-binding</keyword>
<feature type="domain" description="RING-type" evidence="10">
    <location>
        <begin position="193"/>
        <end position="381"/>
    </location>
</feature>
<organism evidence="11 12">
    <name type="scientific">Gloeophyllum trabeum (strain ATCC 11539 / FP-39264 / Madison 617)</name>
    <name type="common">Brown rot fungus</name>
    <dbReference type="NCBI Taxonomy" id="670483"/>
    <lineage>
        <taxon>Eukaryota</taxon>
        <taxon>Fungi</taxon>
        <taxon>Dikarya</taxon>
        <taxon>Basidiomycota</taxon>
        <taxon>Agaricomycotina</taxon>
        <taxon>Agaricomycetes</taxon>
        <taxon>Gloeophyllales</taxon>
        <taxon>Gloeophyllaceae</taxon>
        <taxon>Gloeophyllum</taxon>
    </lineage>
</organism>
<dbReference type="EMBL" id="KB469312">
    <property type="protein sequence ID" value="EPQ51128.1"/>
    <property type="molecule type" value="Genomic_DNA"/>
</dbReference>
<dbReference type="KEGG" id="gtr:GLOTRDRAFT_141244"/>
<dbReference type="PROSITE" id="PS51873">
    <property type="entry name" value="TRIAD"/>
    <property type="match status" value="1"/>
</dbReference>
<dbReference type="GO" id="GO:0016567">
    <property type="term" value="P:protein ubiquitination"/>
    <property type="evidence" value="ECO:0007669"/>
    <property type="project" value="InterPro"/>
</dbReference>
<dbReference type="Gene3D" id="1.20.120.1750">
    <property type="match status" value="1"/>
</dbReference>
<dbReference type="CDD" id="cd20335">
    <property type="entry name" value="BRcat_RBR"/>
    <property type="match status" value="1"/>
</dbReference>
<evidence type="ECO:0000256" key="7">
    <source>
        <dbReference type="ARBA" id="ARBA00022786"/>
    </source>
</evidence>
<keyword evidence="5" id="KW-0677">Repeat</keyword>
<dbReference type="InterPro" id="IPR002867">
    <property type="entry name" value="IBR_dom"/>
</dbReference>
<feature type="compositionally biased region" description="Low complexity" evidence="9">
    <location>
        <begin position="132"/>
        <end position="149"/>
    </location>
</feature>
<dbReference type="STRING" id="670483.S7PUP2"/>
<name>S7PUP2_GLOTA</name>
<dbReference type="InterPro" id="IPR044066">
    <property type="entry name" value="TRIAD_supradom"/>
</dbReference>
<dbReference type="CDD" id="cd22584">
    <property type="entry name" value="Rcat_RBR_unk"/>
    <property type="match status" value="1"/>
</dbReference>
<evidence type="ECO:0000256" key="9">
    <source>
        <dbReference type="SAM" id="MobiDB-lite"/>
    </source>
</evidence>
<dbReference type="Proteomes" id="UP000030669">
    <property type="component" value="Unassembled WGS sequence"/>
</dbReference>
<comment type="catalytic activity">
    <reaction evidence="1">
        <text>[E2 ubiquitin-conjugating enzyme]-S-ubiquitinyl-L-cysteine + [acceptor protein]-L-lysine = [E2 ubiquitin-conjugating enzyme]-L-cysteine + [acceptor protein]-N(6)-ubiquitinyl-L-lysine.</text>
        <dbReference type="EC" id="2.3.2.31"/>
    </reaction>
</comment>
<keyword evidence="6" id="KW-0863">Zinc-finger</keyword>
<reference evidence="11 12" key="1">
    <citation type="journal article" date="2012" name="Science">
        <title>The Paleozoic origin of enzymatic lignin decomposition reconstructed from 31 fungal genomes.</title>
        <authorList>
            <person name="Floudas D."/>
            <person name="Binder M."/>
            <person name="Riley R."/>
            <person name="Barry K."/>
            <person name="Blanchette R.A."/>
            <person name="Henrissat B."/>
            <person name="Martinez A.T."/>
            <person name="Otillar R."/>
            <person name="Spatafora J.W."/>
            <person name="Yadav J.S."/>
            <person name="Aerts A."/>
            <person name="Benoit I."/>
            <person name="Boyd A."/>
            <person name="Carlson A."/>
            <person name="Copeland A."/>
            <person name="Coutinho P.M."/>
            <person name="de Vries R.P."/>
            <person name="Ferreira P."/>
            <person name="Findley K."/>
            <person name="Foster B."/>
            <person name="Gaskell J."/>
            <person name="Glotzer D."/>
            <person name="Gorecki P."/>
            <person name="Heitman J."/>
            <person name="Hesse C."/>
            <person name="Hori C."/>
            <person name="Igarashi K."/>
            <person name="Jurgens J.A."/>
            <person name="Kallen N."/>
            <person name="Kersten P."/>
            <person name="Kohler A."/>
            <person name="Kuees U."/>
            <person name="Kumar T.K.A."/>
            <person name="Kuo A."/>
            <person name="LaButti K."/>
            <person name="Larrondo L.F."/>
            <person name="Lindquist E."/>
            <person name="Ling A."/>
            <person name="Lombard V."/>
            <person name="Lucas S."/>
            <person name="Lundell T."/>
            <person name="Martin R."/>
            <person name="McLaughlin D.J."/>
            <person name="Morgenstern I."/>
            <person name="Morin E."/>
            <person name="Murat C."/>
            <person name="Nagy L.G."/>
            <person name="Nolan M."/>
            <person name="Ohm R.A."/>
            <person name="Patyshakuliyeva A."/>
            <person name="Rokas A."/>
            <person name="Ruiz-Duenas F.J."/>
            <person name="Sabat G."/>
            <person name="Salamov A."/>
            <person name="Samejima M."/>
            <person name="Schmutz J."/>
            <person name="Slot J.C."/>
            <person name="St John F."/>
            <person name="Stenlid J."/>
            <person name="Sun H."/>
            <person name="Sun S."/>
            <person name="Syed K."/>
            <person name="Tsang A."/>
            <person name="Wiebenga A."/>
            <person name="Young D."/>
            <person name="Pisabarro A."/>
            <person name="Eastwood D.C."/>
            <person name="Martin F."/>
            <person name="Cullen D."/>
            <person name="Grigoriev I.V."/>
            <person name="Hibbett D.S."/>
        </authorList>
    </citation>
    <scope>NUCLEOTIDE SEQUENCE [LARGE SCALE GENOMIC DNA]</scope>
    <source>
        <strain evidence="11 12">ATCC 11539</strain>
    </source>
</reference>
<dbReference type="InterPro" id="IPR031127">
    <property type="entry name" value="E3_UB_ligase_RBR"/>
</dbReference>
<dbReference type="Pfam" id="PF01485">
    <property type="entry name" value="IBR"/>
    <property type="match status" value="1"/>
</dbReference>
<protein>
    <recommendedName>
        <fullName evidence="2">RBR-type E3 ubiquitin transferase</fullName>
        <ecNumber evidence="2">2.3.2.31</ecNumber>
    </recommendedName>
</protein>
<dbReference type="RefSeq" id="XP_007870557.1">
    <property type="nucleotide sequence ID" value="XM_007872366.1"/>
</dbReference>
<evidence type="ECO:0000259" key="10">
    <source>
        <dbReference type="PROSITE" id="PS51873"/>
    </source>
</evidence>
<evidence type="ECO:0000256" key="8">
    <source>
        <dbReference type="ARBA" id="ARBA00022833"/>
    </source>
</evidence>
<dbReference type="GO" id="GO:0061630">
    <property type="term" value="F:ubiquitin protein ligase activity"/>
    <property type="evidence" value="ECO:0007669"/>
    <property type="project" value="UniProtKB-EC"/>
</dbReference>
<gene>
    <name evidence="11" type="ORF">GLOTRDRAFT_141244</name>
</gene>
<feature type="region of interest" description="Disordered" evidence="9">
    <location>
        <begin position="116"/>
        <end position="178"/>
    </location>
</feature>
<dbReference type="GeneID" id="19304725"/>
<dbReference type="InterPro" id="IPR001841">
    <property type="entry name" value="Znf_RING"/>
</dbReference>
<feature type="compositionally biased region" description="Low complexity" evidence="9">
    <location>
        <begin position="167"/>
        <end position="178"/>
    </location>
</feature>
<keyword evidence="8" id="KW-0862">Zinc</keyword>
<dbReference type="HOGENOM" id="CLU_022048_7_7_1"/>
<dbReference type="GO" id="GO:0008270">
    <property type="term" value="F:zinc ion binding"/>
    <property type="evidence" value="ECO:0007669"/>
    <property type="project" value="UniProtKB-KW"/>
</dbReference>
<dbReference type="OrthoDB" id="9977870at2759"/>
<dbReference type="OMA" id="ETCTICK"/>
<dbReference type="SUPFAM" id="SSF57850">
    <property type="entry name" value="RING/U-box"/>
    <property type="match status" value="3"/>
</dbReference>
<dbReference type="AlphaFoldDB" id="S7PUP2"/>
<evidence type="ECO:0000256" key="1">
    <source>
        <dbReference type="ARBA" id="ARBA00001798"/>
    </source>
</evidence>
<dbReference type="InterPro" id="IPR013083">
    <property type="entry name" value="Znf_RING/FYVE/PHD"/>
</dbReference>
<evidence type="ECO:0000256" key="6">
    <source>
        <dbReference type="ARBA" id="ARBA00022771"/>
    </source>
</evidence>
<dbReference type="eggNOG" id="KOG1812">
    <property type="taxonomic scope" value="Eukaryota"/>
</dbReference>
<dbReference type="EC" id="2.3.2.31" evidence="2"/>
<keyword evidence="12" id="KW-1185">Reference proteome</keyword>